<organism evidence="1 2">
    <name type="scientific">Deinococcus carri</name>
    <dbReference type="NCBI Taxonomy" id="1211323"/>
    <lineage>
        <taxon>Bacteria</taxon>
        <taxon>Thermotogati</taxon>
        <taxon>Deinococcota</taxon>
        <taxon>Deinococci</taxon>
        <taxon>Deinococcales</taxon>
        <taxon>Deinococcaceae</taxon>
        <taxon>Deinococcus</taxon>
    </lineage>
</organism>
<dbReference type="RefSeq" id="WP_345466272.1">
    <property type="nucleotide sequence ID" value="NZ_BAABRP010000012.1"/>
</dbReference>
<evidence type="ECO:0000313" key="2">
    <source>
        <dbReference type="Proteomes" id="UP001401887"/>
    </source>
</evidence>
<evidence type="ECO:0000313" key="1">
    <source>
        <dbReference type="EMBL" id="GAA5514049.1"/>
    </source>
</evidence>
<protein>
    <submittedName>
        <fullName evidence="1">Uncharacterized protein</fullName>
    </submittedName>
</protein>
<dbReference type="Proteomes" id="UP001401887">
    <property type="component" value="Unassembled WGS sequence"/>
</dbReference>
<reference evidence="1 2" key="1">
    <citation type="submission" date="2024-02" db="EMBL/GenBank/DDBJ databases">
        <title>Deinococcus carri NBRC 110142.</title>
        <authorList>
            <person name="Ichikawa N."/>
            <person name="Katano-Makiyama Y."/>
            <person name="Hidaka K."/>
        </authorList>
    </citation>
    <scope>NUCLEOTIDE SEQUENCE [LARGE SCALE GENOMIC DNA]</scope>
    <source>
        <strain evidence="1 2">NBRC 110142</strain>
    </source>
</reference>
<accession>A0ABP9W9M7</accession>
<gene>
    <name evidence="1" type="ORF">Dcar01_02798</name>
</gene>
<sequence length="277" mass="30399">MPRTEMTPLTDVLASMFEQATQGHIVRHTVARGLHLKVVVRGSGRRELLLWRNASRLPSRTECDVVARDAGFVEPVFKAWLCEGVDGFHLRDRADWQHPCTHEWGGTVFLSGRQEGGTSRTCKRCGTTASTWHKKRAKAPTYLYNDHEVSEAVYLAATVAGPMPSTLDQEARAALVAEITGQPATAQDRLALHGEVCGLCRHGEPEWDGMVACTLGWEAHDDVWTKSRGEKPEPGKRGKAAEWVPAVAGHAGVPLPLLTPNCRCMAVGGRWLPRRAA</sequence>
<dbReference type="EMBL" id="BAABRP010000012">
    <property type="protein sequence ID" value="GAA5514049.1"/>
    <property type="molecule type" value="Genomic_DNA"/>
</dbReference>
<name>A0ABP9W9M7_9DEIO</name>
<comment type="caution">
    <text evidence="1">The sequence shown here is derived from an EMBL/GenBank/DDBJ whole genome shotgun (WGS) entry which is preliminary data.</text>
</comment>
<proteinExistence type="predicted"/>
<keyword evidence="2" id="KW-1185">Reference proteome</keyword>